<accession>A0ABM8DV61</accession>
<proteinExistence type="predicted"/>
<dbReference type="RefSeq" id="WP_263796748.1">
    <property type="nucleotide sequence ID" value="NZ_AP027141.1"/>
</dbReference>
<dbReference type="InterPro" id="IPR006311">
    <property type="entry name" value="TAT_signal"/>
</dbReference>
<reference evidence="1 2" key="1">
    <citation type="submission" date="2022-12" db="EMBL/GenBank/DDBJ databases">
        <title>Microbacterium terricola strain KV-448 chromosome, complete genome.</title>
        <authorList>
            <person name="Oshima T."/>
            <person name="Moriya T."/>
            <person name="Bessho Y."/>
        </authorList>
    </citation>
    <scope>NUCLEOTIDE SEQUENCE [LARGE SCALE GENOMIC DNA]</scope>
    <source>
        <strain evidence="1 2">KV-448</strain>
    </source>
</reference>
<evidence type="ECO:0000313" key="2">
    <source>
        <dbReference type="Proteomes" id="UP001317779"/>
    </source>
</evidence>
<gene>
    <name evidence="1" type="ORF">Microterr_01170</name>
</gene>
<dbReference type="PROSITE" id="PS51318">
    <property type="entry name" value="TAT"/>
    <property type="match status" value="1"/>
</dbReference>
<organism evidence="1 2">
    <name type="scientific">Microbacterium terricola</name>
    <dbReference type="NCBI Taxonomy" id="344163"/>
    <lineage>
        <taxon>Bacteria</taxon>
        <taxon>Bacillati</taxon>
        <taxon>Actinomycetota</taxon>
        <taxon>Actinomycetes</taxon>
        <taxon>Micrococcales</taxon>
        <taxon>Microbacteriaceae</taxon>
        <taxon>Microbacterium</taxon>
    </lineage>
</organism>
<dbReference type="Proteomes" id="UP001317779">
    <property type="component" value="Chromosome"/>
</dbReference>
<dbReference type="EMBL" id="AP027141">
    <property type="protein sequence ID" value="BDV29457.1"/>
    <property type="molecule type" value="Genomic_DNA"/>
</dbReference>
<protein>
    <submittedName>
        <fullName evidence="1">Uncharacterized protein</fullName>
    </submittedName>
</protein>
<keyword evidence="2" id="KW-1185">Reference proteome</keyword>
<evidence type="ECO:0000313" key="1">
    <source>
        <dbReference type="EMBL" id="BDV29457.1"/>
    </source>
</evidence>
<name>A0ABM8DV61_9MICO</name>
<sequence length="320" mass="32817">MSVSARTTEFDRRGLFLGAGAIAAGAAIALGEASPVAAAETAPDGRGAGTDAAPDATPVTATIASAPVTGRVYRHATMFDFFSEYASAQPAWGGYGVYSSPSSYLWTSIEIPAGALIRDIEWYVYNTSGTNYPLWARLWVPGSGTLNTPVLDLTATSGSDVRAFRGTVPSSNYGPFPPGVKLMLGVGTSGSFNLQVNGARVGFSRGAGEVGMLSAPERILDTRSGNRIGSGSTRTVKVPAAVAPTGTSAVLLKVTALSATGSGALTIYPSGVTRPGSTSLNFTTSTIGTTVLVRVPSDRKLKVYTSKTVHVLLDAIATIG</sequence>